<name>A0A8H5BAU7_9AGAR</name>
<proteinExistence type="predicted"/>
<feature type="region of interest" description="Disordered" evidence="6">
    <location>
        <begin position="523"/>
        <end position="542"/>
    </location>
</feature>
<dbReference type="Proteomes" id="UP000559256">
    <property type="component" value="Unassembled WGS sequence"/>
</dbReference>
<dbReference type="InterPro" id="IPR012337">
    <property type="entry name" value="RNaseH-like_sf"/>
</dbReference>
<comment type="caution">
    <text evidence="8">The sequence shown here is derived from an EMBL/GenBank/DDBJ whole genome shotgun (WGS) entry which is preliminary data.</text>
</comment>
<comment type="subcellular location">
    <subcellularLocation>
        <location evidence="1">Nucleus</location>
    </subcellularLocation>
</comment>
<dbReference type="OrthoDB" id="3270175at2759"/>
<dbReference type="SUPFAM" id="SSF53098">
    <property type="entry name" value="Ribonuclease H-like"/>
    <property type="match status" value="1"/>
</dbReference>
<evidence type="ECO:0000256" key="5">
    <source>
        <dbReference type="ARBA" id="ARBA00023242"/>
    </source>
</evidence>
<keyword evidence="2" id="KW-0479">Metal-binding</keyword>
<dbReference type="GO" id="GO:0046983">
    <property type="term" value="F:protein dimerization activity"/>
    <property type="evidence" value="ECO:0007669"/>
    <property type="project" value="InterPro"/>
</dbReference>
<evidence type="ECO:0000313" key="8">
    <source>
        <dbReference type="EMBL" id="KAF5319881.1"/>
    </source>
</evidence>
<feature type="compositionally biased region" description="Acidic residues" evidence="6">
    <location>
        <begin position="528"/>
        <end position="542"/>
    </location>
</feature>
<dbReference type="InterPro" id="IPR052035">
    <property type="entry name" value="ZnF_BED_domain_contain"/>
</dbReference>
<dbReference type="EMBL" id="JAACJM010000423">
    <property type="protein sequence ID" value="KAF5319881.1"/>
    <property type="molecule type" value="Genomic_DNA"/>
</dbReference>
<dbReference type="InterPro" id="IPR008906">
    <property type="entry name" value="HATC_C_dom"/>
</dbReference>
<organism evidence="8 9">
    <name type="scientific">Tetrapyrgos nigripes</name>
    <dbReference type="NCBI Taxonomy" id="182062"/>
    <lineage>
        <taxon>Eukaryota</taxon>
        <taxon>Fungi</taxon>
        <taxon>Dikarya</taxon>
        <taxon>Basidiomycota</taxon>
        <taxon>Agaricomycotina</taxon>
        <taxon>Agaricomycetes</taxon>
        <taxon>Agaricomycetidae</taxon>
        <taxon>Agaricales</taxon>
        <taxon>Marasmiineae</taxon>
        <taxon>Marasmiaceae</taxon>
        <taxon>Tetrapyrgos</taxon>
    </lineage>
</organism>
<evidence type="ECO:0000256" key="1">
    <source>
        <dbReference type="ARBA" id="ARBA00004123"/>
    </source>
</evidence>
<evidence type="ECO:0000256" key="2">
    <source>
        <dbReference type="ARBA" id="ARBA00022723"/>
    </source>
</evidence>
<protein>
    <recommendedName>
        <fullName evidence="7">HAT C-terminal dimerisation domain-containing protein</fullName>
    </recommendedName>
</protein>
<sequence>MYYHVEPHRHRIPGHNTPQYNTAATNFKLRPLRNQTIPIPKTIRKTWKTCKIFLRELFPIPWSFDPDTSVLPPPTWNPAPDHSASSGSIKNAFDVLLANQCSPATIVAGHRHSTRPRRPSAKILEARNSENTKGKCKASPEPPTRAVSCKVSESASEYEMIDSDGTQSDHIATDVQSEDDDDDVEIISYEQMKTIGTSDVVMKVSKSNRTIDILVIFKKTSDTNVKQAGHSCGICKRKGFPSKHYFFTGSVTSLCKHIARNPDHFIVYKTECEKRNIEMHPTAIPASSGDFSRQSTLDMVVVKQPTVEFSVAGLKDYIIALVVIEDTAMYLVSKPSFRQLLQFCRPSLKDKDLISPTELCREIIKRAGADVPSKVSFTFDLWTSDPSDPYLSATCHYIWAPKDQPTEWELKCENLAFAPFLGHHSGANQAAVLLETFKKYGIDCKKLGWLTADNASNNDTALTNISFEMNNYGAIDHNSDEFWDPTTHRIRLELIHFRCMEHVVHLASGAFIKGVSPASKTAVLDNSTDNEDNDGDSSDANDDLTAGDAVGKLLALINQIRKSPQAHAFFKECCIKTNNKPLELMLWIHTHWASLFAALERAIQLEKTADDDDKVPKLRNKAYCDYRLTRAEWDHLKVVHEALSLPAKATQSFSSARHPTLLKTIPTLEYLRSMWVSMAVEKRFESVKGALWQGIASIDKWYNKVDHSSAYFITFVLDPTVKLAYVSDKWDASWVMAGMASLESEFDHYYIPPEATETSAATVSNETVQSSGFGRGWMMASIQNRVRADAIFNSDPRAELRRYLESPLEPLINPDDQKELDIVRWWGCFLKRHQQAYPTLSRMARDYLAIQGSATPSERAFSSAGLTDQKRRNRLSPATFSALQTLKAAYRNGHISAYQQAAEHIKDFMETLDEYYFGGDESEDEDSNESDASASL</sequence>
<reference evidence="8 9" key="1">
    <citation type="journal article" date="2020" name="ISME J.">
        <title>Uncovering the hidden diversity of litter-decomposition mechanisms in mushroom-forming fungi.</title>
        <authorList>
            <person name="Floudas D."/>
            <person name="Bentzer J."/>
            <person name="Ahren D."/>
            <person name="Johansson T."/>
            <person name="Persson P."/>
            <person name="Tunlid A."/>
        </authorList>
    </citation>
    <scope>NUCLEOTIDE SEQUENCE [LARGE SCALE GENOMIC DNA]</scope>
    <source>
        <strain evidence="8 9">CBS 291.85</strain>
    </source>
</reference>
<accession>A0A8H5BAU7</accession>
<dbReference type="AlphaFoldDB" id="A0A8H5BAU7"/>
<dbReference type="PANTHER" id="PTHR46481">
    <property type="entry name" value="ZINC FINGER BED DOMAIN-CONTAINING PROTEIN 4"/>
    <property type="match status" value="1"/>
</dbReference>
<evidence type="ECO:0000256" key="3">
    <source>
        <dbReference type="ARBA" id="ARBA00022771"/>
    </source>
</evidence>
<dbReference type="Pfam" id="PF05699">
    <property type="entry name" value="Dimer_Tnp_hAT"/>
    <property type="match status" value="1"/>
</dbReference>
<gene>
    <name evidence="8" type="ORF">D9758_017850</name>
</gene>
<keyword evidence="5" id="KW-0539">Nucleus</keyword>
<keyword evidence="9" id="KW-1185">Reference proteome</keyword>
<keyword evidence="3" id="KW-0863">Zinc-finger</keyword>
<dbReference type="GO" id="GO:0005634">
    <property type="term" value="C:nucleus"/>
    <property type="evidence" value="ECO:0007669"/>
    <property type="project" value="UniProtKB-SubCell"/>
</dbReference>
<keyword evidence="4" id="KW-0862">Zinc</keyword>
<evidence type="ECO:0000256" key="4">
    <source>
        <dbReference type="ARBA" id="ARBA00022833"/>
    </source>
</evidence>
<feature type="domain" description="HAT C-terminal dimerisation" evidence="7">
    <location>
        <begin position="799"/>
        <end position="887"/>
    </location>
</feature>
<dbReference type="PANTHER" id="PTHR46481:SF10">
    <property type="entry name" value="ZINC FINGER BED DOMAIN-CONTAINING PROTEIN 39"/>
    <property type="match status" value="1"/>
</dbReference>
<dbReference type="GO" id="GO:0008270">
    <property type="term" value="F:zinc ion binding"/>
    <property type="evidence" value="ECO:0007669"/>
    <property type="project" value="UniProtKB-KW"/>
</dbReference>
<evidence type="ECO:0000256" key="6">
    <source>
        <dbReference type="SAM" id="MobiDB-lite"/>
    </source>
</evidence>
<evidence type="ECO:0000313" key="9">
    <source>
        <dbReference type="Proteomes" id="UP000559256"/>
    </source>
</evidence>
<evidence type="ECO:0000259" key="7">
    <source>
        <dbReference type="Pfam" id="PF05699"/>
    </source>
</evidence>